<gene>
    <name evidence="2" type="ORF">Poli38472_009017</name>
</gene>
<keyword evidence="3" id="KW-1185">Reference proteome</keyword>
<evidence type="ECO:0000313" key="3">
    <source>
        <dbReference type="Proteomes" id="UP000794436"/>
    </source>
</evidence>
<evidence type="ECO:0000313" key="2">
    <source>
        <dbReference type="EMBL" id="TMW64850.1"/>
    </source>
</evidence>
<name>A0A8K1CLH9_PYTOL</name>
<sequence length="325" mass="36291">MPAAVLLYLQQKNMALKSQLQAAVDSQMRLRVTVKTLEAEKTAAREATTSVETKYVGLRASFEILWKYAITLKSEAKAWETQKAERDNVVKALRASVATLTDKVSALEGELASMKVIAQEQKQAVQAAACAEAKNEQLRRAVEDMQLMLAQVNEEKVKRTVALQKLTTKHMVVKHMLQQSITEAVTFKEESQRFKHKFEVAREVSNQWAVVHKKHHATSSKYATELAALKVMLKRSNENVSKMETGNEQLQGTIDALRTLLLHSVDETAILQEDNEHMYLALSNARSILNSASTKWDPWAPAMSYGIDYSSITSAATTVSVDSTH</sequence>
<dbReference type="Proteomes" id="UP000794436">
    <property type="component" value="Unassembled WGS sequence"/>
</dbReference>
<comment type="caution">
    <text evidence="2">The sequence shown here is derived from an EMBL/GenBank/DDBJ whole genome shotgun (WGS) entry which is preliminary data.</text>
</comment>
<organism evidence="2 3">
    <name type="scientific">Pythium oligandrum</name>
    <name type="common">Mycoparasitic fungus</name>
    <dbReference type="NCBI Taxonomy" id="41045"/>
    <lineage>
        <taxon>Eukaryota</taxon>
        <taxon>Sar</taxon>
        <taxon>Stramenopiles</taxon>
        <taxon>Oomycota</taxon>
        <taxon>Peronosporomycetes</taxon>
        <taxon>Pythiales</taxon>
        <taxon>Pythiaceae</taxon>
        <taxon>Pythium</taxon>
    </lineage>
</organism>
<keyword evidence="1" id="KW-0175">Coiled coil</keyword>
<proteinExistence type="predicted"/>
<dbReference type="EMBL" id="SPLM01000038">
    <property type="protein sequence ID" value="TMW64850.1"/>
    <property type="molecule type" value="Genomic_DNA"/>
</dbReference>
<feature type="coiled-coil region" evidence="1">
    <location>
        <begin position="90"/>
        <end position="155"/>
    </location>
</feature>
<reference evidence="2" key="1">
    <citation type="submission" date="2019-03" db="EMBL/GenBank/DDBJ databases">
        <title>Long read genome sequence of the mycoparasitic Pythium oligandrum ATCC 38472 isolated from sugarbeet rhizosphere.</title>
        <authorList>
            <person name="Gaulin E."/>
        </authorList>
    </citation>
    <scope>NUCLEOTIDE SEQUENCE</scope>
    <source>
        <strain evidence="2">ATCC 38472_TT</strain>
    </source>
</reference>
<protein>
    <submittedName>
        <fullName evidence="2">Uncharacterized protein</fullName>
    </submittedName>
</protein>
<accession>A0A8K1CLH9</accession>
<evidence type="ECO:0000256" key="1">
    <source>
        <dbReference type="SAM" id="Coils"/>
    </source>
</evidence>
<dbReference type="AlphaFoldDB" id="A0A8K1CLH9"/>